<dbReference type="Gene3D" id="3.30.750.24">
    <property type="entry name" value="STAS domain"/>
    <property type="match status" value="1"/>
</dbReference>
<dbReference type="InterPro" id="IPR002645">
    <property type="entry name" value="STAS_dom"/>
</dbReference>
<organism evidence="4 5">
    <name type="scientific">Dulcicalothrix desertica PCC 7102</name>
    <dbReference type="NCBI Taxonomy" id="232991"/>
    <lineage>
        <taxon>Bacteria</taxon>
        <taxon>Bacillati</taxon>
        <taxon>Cyanobacteriota</taxon>
        <taxon>Cyanophyceae</taxon>
        <taxon>Nostocales</taxon>
        <taxon>Calotrichaceae</taxon>
        <taxon>Dulcicalothrix</taxon>
    </lineage>
</organism>
<name>A0A433VVJ6_9CYAN</name>
<gene>
    <name evidence="4" type="ORF">DSM106972_006020</name>
</gene>
<evidence type="ECO:0000313" key="4">
    <source>
        <dbReference type="EMBL" id="RUT10107.1"/>
    </source>
</evidence>
<dbReference type="GO" id="GO:0043856">
    <property type="term" value="F:anti-sigma factor antagonist activity"/>
    <property type="evidence" value="ECO:0007669"/>
    <property type="project" value="InterPro"/>
</dbReference>
<dbReference type="Proteomes" id="UP000271624">
    <property type="component" value="Unassembled WGS sequence"/>
</dbReference>
<dbReference type="SUPFAM" id="SSF52091">
    <property type="entry name" value="SpoIIaa-like"/>
    <property type="match status" value="1"/>
</dbReference>
<dbReference type="Pfam" id="PF01740">
    <property type="entry name" value="STAS"/>
    <property type="match status" value="1"/>
</dbReference>
<dbReference type="InterPro" id="IPR003658">
    <property type="entry name" value="Anti-sigma_ant"/>
</dbReference>
<protein>
    <recommendedName>
        <fullName evidence="2">Anti-sigma factor antagonist</fullName>
    </recommendedName>
</protein>
<dbReference type="InterPro" id="IPR036513">
    <property type="entry name" value="STAS_dom_sf"/>
</dbReference>
<evidence type="ECO:0000256" key="1">
    <source>
        <dbReference type="ARBA" id="ARBA00009013"/>
    </source>
</evidence>
<dbReference type="PANTHER" id="PTHR33495:SF2">
    <property type="entry name" value="ANTI-SIGMA FACTOR ANTAGONIST TM_1081-RELATED"/>
    <property type="match status" value="1"/>
</dbReference>
<reference evidence="4" key="1">
    <citation type="submission" date="2018-12" db="EMBL/GenBank/DDBJ databases">
        <authorList>
            <person name="Will S."/>
            <person name="Neumann-Schaal M."/>
            <person name="Henke P."/>
        </authorList>
    </citation>
    <scope>NUCLEOTIDE SEQUENCE</scope>
    <source>
        <strain evidence="4">PCC 7102</strain>
    </source>
</reference>
<comment type="caution">
    <text evidence="4">The sequence shown here is derived from an EMBL/GenBank/DDBJ whole genome shotgun (WGS) entry which is preliminary data.</text>
</comment>
<dbReference type="EMBL" id="RSCL01000001">
    <property type="protein sequence ID" value="RUT10107.1"/>
    <property type="molecule type" value="Genomic_DNA"/>
</dbReference>
<proteinExistence type="inferred from homology"/>
<dbReference type="PANTHER" id="PTHR33495">
    <property type="entry name" value="ANTI-SIGMA FACTOR ANTAGONIST TM_1081-RELATED-RELATED"/>
    <property type="match status" value="1"/>
</dbReference>
<dbReference type="RefSeq" id="WP_019493938.1">
    <property type="nucleotide sequence ID" value="NZ_RSCL01000001.1"/>
</dbReference>
<dbReference type="OrthoDB" id="514124at2"/>
<reference evidence="4" key="2">
    <citation type="journal article" date="2019" name="Genome Biol. Evol.">
        <title>Day and night: Metabolic profiles and evolutionary relationships of six axenic non-marine cyanobacteria.</title>
        <authorList>
            <person name="Will S.E."/>
            <person name="Henke P."/>
            <person name="Boedeker C."/>
            <person name="Huang S."/>
            <person name="Brinkmann H."/>
            <person name="Rohde M."/>
            <person name="Jarek M."/>
            <person name="Friedl T."/>
            <person name="Seufert S."/>
            <person name="Schumacher M."/>
            <person name="Overmann J."/>
            <person name="Neumann-Schaal M."/>
            <person name="Petersen J."/>
        </authorList>
    </citation>
    <scope>NUCLEOTIDE SEQUENCE [LARGE SCALE GENOMIC DNA]</scope>
    <source>
        <strain evidence="4">PCC 7102</strain>
    </source>
</reference>
<keyword evidence="5" id="KW-1185">Reference proteome</keyword>
<accession>A0A433VVJ6</accession>
<feature type="domain" description="STAS" evidence="3">
    <location>
        <begin position="1"/>
        <end position="109"/>
    </location>
</feature>
<sequence>MQAVLSNRKLSVIRPQGSLNAANALEFERDLTAALRQDEYGAMLVNLASVESMDSAGLMALVSALKVAQATNKRFSICACSPALRIIFELTQLDGVFEILADETALTSV</sequence>
<evidence type="ECO:0000259" key="3">
    <source>
        <dbReference type="PROSITE" id="PS50801"/>
    </source>
</evidence>
<dbReference type="CDD" id="cd07043">
    <property type="entry name" value="STAS_anti-anti-sigma_factors"/>
    <property type="match status" value="1"/>
</dbReference>
<evidence type="ECO:0000313" key="5">
    <source>
        <dbReference type="Proteomes" id="UP000271624"/>
    </source>
</evidence>
<evidence type="ECO:0000256" key="2">
    <source>
        <dbReference type="RuleBase" id="RU003749"/>
    </source>
</evidence>
<dbReference type="PROSITE" id="PS50801">
    <property type="entry name" value="STAS"/>
    <property type="match status" value="1"/>
</dbReference>
<dbReference type="AlphaFoldDB" id="A0A433VVJ6"/>
<dbReference type="NCBIfam" id="TIGR00377">
    <property type="entry name" value="ant_ant_sig"/>
    <property type="match status" value="1"/>
</dbReference>
<comment type="similarity">
    <text evidence="1 2">Belongs to the anti-sigma-factor antagonist family.</text>
</comment>